<dbReference type="EMBL" id="MPSH01000069">
    <property type="protein sequence ID" value="PNH26365.1"/>
    <property type="molecule type" value="Genomic_DNA"/>
</dbReference>
<organism evidence="1 2">
    <name type="scientific">Verticillium dahliae</name>
    <name type="common">Verticillium wilt</name>
    <dbReference type="NCBI Taxonomy" id="27337"/>
    <lineage>
        <taxon>Eukaryota</taxon>
        <taxon>Fungi</taxon>
        <taxon>Dikarya</taxon>
        <taxon>Ascomycota</taxon>
        <taxon>Pezizomycotina</taxon>
        <taxon>Sordariomycetes</taxon>
        <taxon>Hypocreomycetidae</taxon>
        <taxon>Glomerellales</taxon>
        <taxon>Plectosphaerellaceae</taxon>
        <taxon>Verticillium</taxon>
    </lineage>
</organism>
<dbReference type="Proteomes" id="UP000236305">
    <property type="component" value="Unassembled WGS sequence"/>
</dbReference>
<gene>
    <name evidence="1" type="ORF">BJF96_g10330</name>
</gene>
<proteinExistence type="predicted"/>
<dbReference type="AlphaFoldDB" id="A0AA44W954"/>
<comment type="caution">
    <text evidence="1">The sequence shown here is derived from an EMBL/GenBank/DDBJ whole genome shotgun (WGS) entry which is preliminary data.</text>
</comment>
<name>A0AA44W954_VERDA</name>
<accession>A0AA44W954</accession>
<protein>
    <submittedName>
        <fullName evidence="1">Uncharacterized protein</fullName>
    </submittedName>
</protein>
<sequence length="39" mass="4770">MQDTVTGRFQLSPFFEDRIRDINSWTMNVDFFEFPRAVR</sequence>
<evidence type="ECO:0000313" key="1">
    <source>
        <dbReference type="EMBL" id="PNH26365.1"/>
    </source>
</evidence>
<evidence type="ECO:0000313" key="2">
    <source>
        <dbReference type="Proteomes" id="UP000236305"/>
    </source>
</evidence>
<reference evidence="1 2" key="1">
    <citation type="submission" date="2017-12" db="EMBL/GenBank/DDBJ databases">
        <title>Comparative genomics yields insights into virulence evolution of Verticillium dahliae.</title>
        <authorList>
            <person name="Fan R."/>
            <person name="Armitage A.D."/>
            <person name="Cascant-Lopez E."/>
            <person name="Sobczyk M."/>
            <person name="Cockerton H.M."/>
            <person name="Harrison R.J."/>
        </authorList>
    </citation>
    <scope>NUCLEOTIDE SEQUENCE [LARGE SCALE GENOMIC DNA]</scope>
    <source>
        <strain evidence="1 2">12008</strain>
    </source>
</reference>